<organism evidence="3 4">
    <name type="scientific">Filobasidium floriforme</name>
    <dbReference type="NCBI Taxonomy" id="5210"/>
    <lineage>
        <taxon>Eukaryota</taxon>
        <taxon>Fungi</taxon>
        <taxon>Dikarya</taxon>
        <taxon>Basidiomycota</taxon>
        <taxon>Agaricomycotina</taxon>
        <taxon>Tremellomycetes</taxon>
        <taxon>Filobasidiales</taxon>
        <taxon>Filobasidiaceae</taxon>
        <taxon>Filobasidium</taxon>
    </lineage>
</organism>
<dbReference type="InterPro" id="IPR007751">
    <property type="entry name" value="DUF676_lipase-like"/>
</dbReference>
<dbReference type="EMBL" id="JABELV010000065">
    <property type="protein sequence ID" value="KAG7536000.1"/>
    <property type="molecule type" value="Genomic_DNA"/>
</dbReference>
<comment type="caution">
    <text evidence="3">The sequence shown here is derived from an EMBL/GenBank/DDBJ whole genome shotgun (WGS) entry which is preliminary data.</text>
</comment>
<dbReference type="InterPro" id="IPR029058">
    <property type="entry name" value="AB_hydrolase_fold"/>
</dbReference>
<dbReference type="Gene3D" id="3.40.50.1820">
    <property type="entry name" value="alpha/beta hydrolase"/>
    <property type="match status" value="1"/>
</dbReference>
<evidence type="ECO:0000313" key="4">
    <source>
        <dbReference type="Proteomes" id="UP000812966"/>
    </source>
</evidence>
<feature type="domain" description="DUF676" evidence="2">
    <location>
        <begin position="19"/>
        <end position="241"/>
    </location>
</feature>
<keyword evidence="4" id="KW-1185">Reference proteome</keyword>
<dbReference type="PANTHER" id="PTHR12482:SF62">
    <property type="entry name" value="LIPASE ROG1-RELATED"/>
    <property type="match status" value="1"/>
</dbReference>
<dbReference type="AlphaFoldDB" id="A0A8K0JKK2"/>
<protein>
    <recommendedName>
        <fullName evidence="2">DUF676 domain-containing protein</fullName>
    </recommendedName>
</protein>
<proteinExistence type="inferred from homology"/>
<evidence type="ECO:0000259" key="2">
    <source>
        <dbReference type="Pfam" id="PF05057"/>
    </source>
</evidence>
<gene>
    <name evidence="3" type="ORF">FFLO_03520</name>
</gene>
<reference evidence="3" key="1">
    <citation type="submission" date="2020-04" db="EMBL/GenBank/DDBJ databases">
        <title>Analysis of mating type loci in Filobasidium floriforme.</title>
        <authorList>
            <person name="Nowrousian M."/>
        </authorList>
    </citation>
    <scope>NUCLEOTIDE SEQUENCE</scope>
    <source>
        <strain evidence="3">CBS 6242</strain>
    </source>
</reference>
<accession>A0A8K0JKK2</accession>
<sequence>MTLRKDITTGNTASPKIEDNVHLLVLIHGLWVGSPQHLDVARQEVMRVHAEYARCRTDASRLHVIVPTANRSTLTYDGMDVCAARTMMEVKQEIQKLEGAGSKVREFSVMGYSLGGLVARYFVGLLYASEHDFFQRHRPVSFSTLATPHLGILRYKNRFWQWVAVKYGHRLLGRSGDQLYYKDQFDNEGGDTDEQGRERDRRPLLEVMADPAGIFIKAINKFESIAIFTNAVQDTTVPYPTGAIDSDDHFVYDPNDITRDDVVIETDSDHLITRWYTVPRETDQQCPPPNYRELYDVEKNIPINVPINAAHENFVLRVEAMTDTPTAPSCQIPWMSPYLPPEDKRDSQTIALGASPKYASFRLDDRHFAVSMMRIILANKTKRASPSVLPPFLRFKRPFNWVS</sequence>
<comment type="similarity">
    <text evidence="1">Belongs to the putative lipase ROG1 family.</text>
</comment>
<dbReference type="PANTHER" id="PTHR12482">
    <property type="entry name" value="LIPASE ROG1-RELATED-RELATED"/>
    <property type="match status" value="1"/>
</dbReference>
<evidence type="ECO:0000256" key="1">
    <source>
        <dbReference type="ARBA" id="ARBA00007920"/>
    </source>
</evidence>
<dbReference type="Pfam" id="PF05057">
    <property type="entry name" value="DUF676"/>
    <property type="match status" value="1"/>
</dbReference>
<dbReference type="OrthoDB" id="273452at2759"/>
<name>A0A8K0JKK2_9TREE</name>
<evidence type="ECO:0000313" key="3">
    <source>
        <dbReference type="EMBL" id="KAG7536000.1"/>
    </source>
</evidence>
<dbReference type="InterPro" id="IPR044294">
    <property type="entry name" value="Lipase-like"/>
</dbReference>
<dbReference type="Proteomes" id="UP000812966">
    <property type="component" value="Unassembled WGS sequence"/>
</dbReference>
<dbReference type="SUPFAM" id="SSF53474">
    <property type="entry name" value="alpha/beta-Hydrolases"/>
    <property type="match status" value="1"/>
</dbReference>